<sequence>MGKKTRFSDYFQLDKTQAQLDFVDVPVETDIPLFVDPYALHISGQDWLRECGNSVVEYFQKLVDQIRKGNNKAALQLLDNFHEPNETHLGFSSARPSGRGWGPTQARQLHEILKNSEVVRSGDLKDLGDYEMFVPGIGPDKISDLATNILKS</sequence>
<comment type="caution">
    <text evidence="1">The sequence shown here is derived from an EMBL/GenBank/DDBJ whole genome shotgun (WGS) entry which is preliminary data.</text>
</comment>
<organism evidence="1 2">
    <name type="scientific">Acidicapsa dinghuensis</name>
    <dbReference type="NCBI Taxonomy" id="2218256"/>
    <lineage>
        <taxon>Bacteria</taxon>
        <taxon>Pseudomonadati</taxon>
        <taxon>Acidobacteriota</taxon>
        <taxon>Terriglobia</taxon>
        <taxon>Terriglobales</taxon>
        <taxon>Acidobacteriaceae</taxon>
        <taxon>Acidicapsa</taxon>
    </lineage>
</organism>
<dbReference type="RefSeq" id="WP_263341209.1">
    <property type="nucleotide sequence ID" value="NZ_JAGSYH010000007.1"/>
</dbReference>
<accession>A0ABW1EGK6</accession>
<keyword evidence="2" id="KW-1185">Reference proteome</keyword>
<dbReference type="Proteomes" id="UP001596091">
    <property type="component" value="Unassembled WGS sequence"/>
</dbReference>
<evidence type="ECO:0000313" key="1">
    <source>
        <dbReference type="EMBL" id="MFC5863452.1"/>
    </source>
</evidence>
<dbReference type="EMBL" id="JBHSPH010000004">
    <property type="protein sequence ID" value="MFC5863452.1"/>
    <property type="molecule type" value="Genomic_DNA"/>
</dbReference>
<reference evidence="2" key="1">
    <citation type="journal article" date="2019" name="Int. J. Syst. Evol. Microbiol.">
        <title>The Global Catalogue of Microorganisms (GCM) 10K type strain sequencing project: providing services to taxonomists for standard genome sequencing and annotation.</title>
        <authorList>
            <consortium name="The Broad Institute Genomics Platform"/>
            <consortium name="The Broad Institute Genome Sequencing Center for Infectious Disease"/>
            <person name="Wu L."/>
            <person name="Ma J."/>
        </authorList>
    </citation>
    <scope>NUCLEOTIDE SEQUENCE [LARGE SCALE GENOMIC DNA]</scope>
    <source>
        <strain evidence="2">JCM 4087</strain>
    </source>
</reference>
<gene>
    <name evidence="1" type="ORF">ACFPT7_14195</name>
</gene>
<evidence type="ECO:0000313" key="2">
    <source>
        <dbReference type="Proteomes" id="UP001596091"/>
    </source>
</evidence>
<evidence type="ECO:0008006" key="3">
    <source>
        <dbReference type="Google" id="ProtNLM"/>
    </source>
</evidence>
<protein>
    <recommendedName>
        <fullName evidence="3">Helix-hairpin-helix domain-containing protein</fullName>
    </recommendedName>
</protein>
<name>A0ABW1EGK6_9BACT</name>
<proteinExistence type="predicted"/>